<organism evidence="1 2">
    <name type="scientific">Lasiodiplodia mahajangana</name>
    <dbReference type="NCBI Taxonomy" id="1108764"/>
    <lineage>
        <taxon>Eukaryota</taxon>
        <taxon>Fungi</taxon>
        <taxon>Dikarya</taxon>
        <taxon>Ascomycota</taxon>
        <taxon>Pezizomycotina</taxon>
        <taxon>Dothideomycetes</taxon>
        <taxon>Dothideomycetes incertae sedis</taxon>
        <taxon>Botryosphaeriales</taxon>
        <taxon>Botryosphaeriaceae</taxon>
        <taxon>Lasiodiplodia</taxon>
    </lineage>
</organism>
<dbReference type="EMBL" id="JAPUUL010000479">
    <property type="protein sequence ID" value="KAJ8130529.1"/>
    <property type="molecule type" value="Genomic_DNA"/>
</dbReference>
<sequence length="362" mass="39146">MMAWIRSREAAFVFQSALLILLVIAADYAGASILLAAYLAGAVVSWWDGQRVDFEASSPPQSIDIRSDETPASPAHRAQERNREPPQSASDSSPGSAIDQGVPMRGHTTPGIFDTYYAPVVNRMLKPLFFYKASIGFSIPISQLFVGEIVWRGVIYSILMIIGKLVCGLWLVRFPISIFDVLLSLASLTASKYSQVVSKIRSWGLSHWKEPTETPGNQPTGGPSAQINSVELDTPGTSSQRRSVERIPSSSVVPNPRSELATPPRPLSLYPAGVMGCAMVARGEIGFLISSMAESQGVFRRLDESASEASELFLIVTWAIFLCTILGPVCTGLLVRRIKKLEKASGASRAGARYVLGVWGVG</sequence>
<keyword evidence="2" id="KW-1185">Reference proteome</keyword>
<protein>
    <submittedName>
        <fullName evidence="1">Uncharacterized protein</fullName>
    </submittedName>
</protein>
<evidence type="ECO:0000313" key="2">
    <source>
        <dbReference type="Proteomes" id="UP001153332"/>
    </source>
</evidence>
<evidence type="ECO:0000313" key="1">
    <source>
        <dbReference type="EMBL" id="KAJ8130529.1"/>
    </source>
</evidence>
<proteinExistence type="predicted"/>
<gene>
    <name evidence="1" type="ORF">O1611_g3101</name>
</gene>
<name>A0ACC2JSZ7_9PEZI</name>
<accession>A0ACC2JSZ7</accession>
<comment type="caution">
    <text evidence="1">The sequence shown here is derived from an EMBL/GenBank/DDBJ whole genome shotgun (WGS) entry which is preliminary data.</text>
</comment>
<dbReference type="Proteomes" id="UP001153332">
    <property type="component" value="Unassembled WGS sequence"/>
</dbReference>
<reference evidence="1" key="1">
    <citation type="submission" date="2022-12" db="EMBL/GenBank/DDBJ databases">
        <title>Genome Sequence of Lasiodiplodia mahajangana.</title>
        <authorList>
            <person name="Buettner E."/>
        </authorList>
    </citation>
    <scope>NUCLEOTIDE SEQUENCE</scope>
    <source>
        <strain evidence="1">VT137</strain>
    </source>
</reference>